<proteinExistence type="predicted"/>
<evidence type="ECO:0000313" key="2">
    <source>
        <dbReference type="Proteomes" id="UP000061809"/>
    </source>
</evidence>
<protein>
    <submittedName>
        <fullName evidence="1">Uncharacterized protein</fullName>
    </submittedName>
</protein>
<evidence type="ECO:0000313" key="1">
    <source>
        <dbReference type="EMBL" id="ALJ58357.1"/>
    </source>
</evidence>
<dbReference type="EMBL" id="CP012801">
    <property type="protein sequence ID" value="ALJ58357.1"/>
    <property type="molecule type" value="Genomic_DNA"/>
</dbReference>
<dbReference type="AlphaFoldDB" id="A0A0P0GC11"/>
<dbReference type="Proteomes" id="UP000061809">
    <property type="component" value="Chromosome"/>
</dbReference>
<dbReference type="RefSeq" id="WP_029428433.1">
    <property type="nucleotide sequence ID" value="NZ_CP012801.1"/>
</dbReference>
<organism evidence="1 2">
    <name type="scientific">Bacteroides cellulosilyticus</name>
    <dbReference type="NCBI Taxonomy" id="246787"/>
    <lineage>
        <taxon>Bacteria</taxon>
        <taxon>Pseudomonadati</taxon>
        <taxon>Bacteroidota</taxon>
        <taxon>Bacteroidia</taxon>
        <taxon>Bacteroidales</taxon>
        <taxon>Bacteroidaceae</taxon>
        <taxon>Bacteroides</taxon>
    </lineage>
</organism>
<gene>
    <name evidence="1" type="ORF">BcellWH2_01095</name>
</gene>
<dbReference type="KEGG" id="bcel:BcellWH2_01095"/>
<name>A0A0P0GC11_9BACE</name>
<reference evidence="1 2" key="1">
    <citation type="journal article" date="2015" name="Science">
        <title>Genetic determinants of in vivo fitness and diet responsiveness in multiple human gut Bacteroides.</title>
        <authorList>
            <person name="Wu M."/>
            <person name="McNulty N.P."/>
            <person name="Rodionov D.A."/>
            <person name="Khoroshkin M.S."/>
            <person name="Griffin N.W."/>
            <person name="Cheng J."/>
            <person name="Latreille P."/>
            <person name="Kerstetter R.A."/>
            <person name="Terrapon N."/>
            <person name="Henrissat B."/>
            <person name="Osterman A.L."/>
            <person name="Gordon J.I."/>
        </authorList>
    </citation>
    <scope>NUCLEOTIDE SEQUENCE [LARGE SCALE GENOMIC DNA]</scope>
    <source>
        <strain evidence="1 2">WH2</strain>
    </source>
</reference>
<dbReference type="PATRIC" id="fig|246787.4.peg.1128"/>
<accession>A0A0P0GC11</accession>
<sequence length="232" mass="26931">MESFKLRCVLLLVGLMTIMNLFSQDKHDYATPLGKSVFYREVTDANRTVLRMSEVGPLSAGVDGLVVSFNMRQNLSQVTRPLKLLSFNSTSEEANSHFEIYYSAGTITIRRKTSPNSEYYYDYNLYDPMFTLDQGVTQWEVHLYFTGYFLWIETRNTRQLLNNKWHAPIFFGINLPNMDYMGNYLGRSSSSYIIFGDSNPSTTFTMPDEIAIYEFKYAELKDELQTHFSDDN</sequence>